<reference evidence="7 8" key="1">
    <citation type="journal article" date="2015" name="BMC Genomics">
        <title>Gene expression during zombie ant biting behavior reflects the complexity underlying fungal parasitic behavioral manipulation.</title>
        <authorList>
            <person name="de Bekker C."/>
            <person name="Ohm R.A."/>
            <person name="Loreto R.G."/>
            <person name="Sebastian A."/>
            <person name="Albert I."/>
            <person name="Merrow M."/>
            <person name="Brachmann A."/>
            <person name="Hughes D.P."/>
        </authorList>
    </citation>
    <scope>NUCLEOTIDE SEQUENCE [LARGE SCALE GENOMIC DNA]</scope>
    <source>
        <strain evidence="7 8">SC16a</strain>
    </source>
</reference>
<gene>
    <name evidence="7" type="ORF">XA68_18261</name>
</gene>
<dbReference type="InterPro" id="IPR050731">
    <property type="entry name" value="HRD1_E3_ubiq-ligases"/>
</dbReference>
<dbReference type="GO" id="GO:0044695">
    <property type="term" value="C:Dsc E3 ubiquitin ligase complex"/>
    <property type="evidence" value="ECO:0007669"/>
    <property type="project" value="TreeGrafter"/>
</dbReference>
<dbReference type="AlphaFoldDB" id="A0A2A9P3P4"/>
<dbReference type="GO" id="GO:0043161">
    <property type="term" value="P:proteasome-mediated ubiquitin-dependent protein catabolic process"/>
    <property type="evidence" value="ECO:0007669"/>
    <property type="project" value="TreeGrafter"/>
</dbReference>
<name>A0A2A9P3P4_OPHUN</name>
<dbReference type="InterPro" id="IPR013083">
    <property type="entry name" value="Znf_RING/FYVE/PHD"/>
</dbReference>
<dbReference type="GO" id="GO:0061630">
    <property type="term" value="F:ubiquitin protein ligase activity"/>
    <property type="evidence" value="ECO:0007669"/>
    <property type="project" value="TreeGrafter"/>
</dbReference>
<evidence type="ECO:0000256" key="1">
    <source>
        <dbReference type="ARBA" id="ARBA00022723"/>
    </source>
</evidence>
<feature type="compositionally biased region" description="Polar residues" evidence="5">
    <location>
        <begin position="21"/>
        <end position="34"/>
    </location>
</feature>
<feature type="region of interest" description="Disordered" evidence="5">
    <location>
        <begin position="113"/>
        <end position="215"/>
    </location>
</feature>
<dbReference type="GO" id="GO:0008270">
    <property type="term" value="F:zinc ion binding"/>
    <property type="evidence" value="ECO:0007669"/>
    <property type="project" value="UniProtKB-KW"/>
</dbReference>
<dbReference type="PANTHER" id="PTHR22763">
    <property type="entry name" value="RING ZINC FINGER PROTEIN"/>
    <property type="match status" value="1"/>
</dbReference>
<evidence type="ECO:0000313" key="7">
    <source>
        <dbReference type="EMBL" id="PFH55472.1"/>
    </source>
</evidence>
<evidence type="ECO:0000256" key="3">
    <source>
        <dbReference type="ARBA" id="ARBA00022833"/>
    </source>
</evidence>
<evidence type="ECO:0000313" key="8">
    <source>
        <dbReference type="Proteomes" id="UP000037136"/>
    </source>
</evidence>
<evidence type="ECO:0000259" key="6">
    <source>
        <dbReference type="PROSITE" id="PS50089"/>
    </source>
</evidence>
<protein>
    <recommendedName>
        <fullName evidence="6">RING-type domain-containing protein</fullName>
    </recommendedName>
</protein>
<proteinExistence type="predicted"/>
<evidence type="ECO:0000256" key="5">
    <source>
        <dbReference type="SAM" id="MobiDB-lite"/>
    </source>
</evidence>
<sequence length="485" mass="52790">MDPINYFPHGASRLPHHGDGSSASWATGPHNLSTPPWPANSPASPLYFPPTQPRPHLGLNPSPFGLQGALPHPDSSLRGSQPQNEALVSLPTPSRLHSLASISQAGLVLHPTGMPTGNFVPQPQGLPPNRGDATSDTHSLPLFPSSDRLPSPYGPRTISTNQPYNLGYPRRSGSVSSTPANPRYLQPAAAASSTAAAPRTNSGVPSPVTDRRRQGLSRARRYLNARQTVSDPLEDHSAMAEVADARLTRHPNQNLDDANNVLGADPHDYVLRDEAALRQLQLVRGAVSSKMIASSMALQSLQSVDMAELSGNERMCVICYNDFGVESHEGIIECPLRLPKCKHVFGDHCIKKWLEDSDSCPYCRDKLPAEPKVNQAAAGHAFMSLLRRRENYEGYYRRMISRLRVTGDPEGGSMRQHRAAERRSPPADAAGEDQRRTRQRRNSPTPPYSALTLGSIQGVAHAQGEQRRGFFPVQGPFGSKSTRGR</sequence>
<dbReference type="STRING" id="268505.A0A2A9P3P4"/>
<evidence type="ECO:0000256" key="4">
    <source>
        <dbReference type="PROSITE-ProRule" id="PRU00175"/>
    </source>
</evidence>
<keyword evidence="1" id="KW-0479">Metal-binding</keyword>
<feature type="compositionally biased region" description="Low complexity" evidence="5">
    <location>
        <begin position="188"/>
        <end position="197"/>
    </location>
</feature>
<dbReference type="PANTHER" id="PTHR22763:SF162">
    <property type="entry name" value="TRANSMEMBRANE E3 UBIQUITIN-PROTEIN LIGASE 1"/>
    <property type="match status" value="1"/>
</dbReference>
<keyword evidence="3" id="KW-0862">Zinc</keyword>
<dbReference type="OrthoDB" id="8062037at2759"/>
<feature type="domain" description="RING-type" evidence="6">
    <location>
        <begin position="316"/>
        <end position="364"/>
    </location>
</feature>
<comment type="caution">
    <text evidence="7">The sequence shown here is derived from an EMBL/GenBank/DDBJ whole genome shotgun (WGS) entry which is preliminary data.</text>
</comment>
<reference evidence="7 8" key="2">
    <citation type="journal article" date="2017" name="Sci. Rep.">
        <title>Ant-infecting Ophiocordyceps genomes reveal a high diversity of potential behavioral manipulation genes and a possible major role for enterotoxins.</title>
        <authorList>
            <person name="de Bekker C."/>
            <person name="Ohm R.A."/>
            <person name="Evans H.C."/>
            <person name="Brachmann A."/>
            <person name="Hughes D.P."/>
        </authorList>
    </citation>
    <scope>NUCLEOTIDE SEQUENCE [LARGE SCALE GENOMIC DNA]</scope>
    <source>
        <strain evidence="7 8">SC16a</strain>
    </source>
</reference>
<organism evidence="7 8">
    <name type="scientific">Ophiocordyceps unilateralis</name>
    <name type="common">Zombie-ant fungus</name>
    <name type="synonym">Torrubia unilateralis</name>
    <dbReference type="NCBI Taxonomy" id="268505"/>
    <lineage>
        <taxon>Eukaryota</taxon>
        <taxon>Fungi</taxon>
        <taxon>Dikarya</taxon>
        <taxon>Ascomycota</taxon>
        <taxon>Pezizomycotina</taxon>
        <taxon>Sordariomycetes</taxon>
        <taxon>Hypocreomycetidae</taxon>
        <taxon>Hypocreales</taxon>
        <taxon>Ophiocordycipitaceae</taxon>
        <taxon>Ophiocordyceps</taxon>
    </lineage>
</organism>
<dbReference type="SUPFAM" id="SSF57850">
    <property type="entry name" value="RING/U-box"/>
    <property type="match status" value="1"/>
</dbReference>
<accession>A0A2A9P3P4</accession>
<keyword evidence="8" id="KW-1185">Reference proteome</keyword>
<dbReference type="Proteomes" id="UP000037136">
    <property type="component" value="Unassembled WGS sequence"/>
</dbReference>
<dbReference type="InterPro" id="IPR001841">
    <property type="entry name" value="Znf_RING"/>
</dbReference>
<dbReference type="PROSITE" id="PS50089">
    <property type="entry name" value="ZF_RING_2"/>
    <property type="match status" value="1"/>
</dbReference>
<feature type="region of interest" description="Disordered" evidence="5">
    <location>
        <begin position="1"/>
        <end position="83"/>
    </location>
</feature>
<dbReference type="Pfam" id="PF13639">
    <property type="entry name" value="zf-RING_2"/>
    <property type="match status" value="1"/>
</dbReference>
<keyword evidence="2 4" id="KW-0863">Zinc-finger</keyword>
<dbReference type="CDD" id="cd16448">
    <property type="entry name" value="RING-H2"/>
    <property type="match status" value="1"/>
</dbReference>
<dbReference type="Gene3D" id="3.30.40.10">
    <property type="entry name" value="Zinc/RING finger domain, C3HC4 (zinc finger)"/>
    <property type="match status" value="1"/>
</dbReference>
<feature type="region of interest" description="Disordered" evidence="5">
    <location>
        <begin position="406"/>
        <end position="485"/>
    </location>
</feature>
<dbReference type="GO" id="GO:0012505">
    <property type="term" value="C:endomembrane system"/>
    <property type="evidence" value="ECO:0007669"/>
    <property type="project" value="TreeGrafter"/>
</dbReference>
<dbReference type="EMBL" id="LAZP02000900">
    <property type="protein sequence ID" value="PFH55472.1"/>
    <property type="molecule type" value="Genomic_DNA"/>
</dbReference>
<evidence type="ECO:0000256" key="2">
    <source>
        <dbReference type="ARBA" id="ARBA00022771"/>
    </source>
</evidence>